<proteinExistence type="predicted"/>
<gene>
    <name evidence="2" type="ORF">STAS_04250</name>
</gene>
<dbReference type="EMBL" id="BKCP01002558">
    <property type="protein sequence ID" value="GER28454.1"/>
    <property type="molecule type" value="Genomic_DNA"/>
</dbReference>
<evidence type="ECO:0000313" key="2">
    <source>
        <dbReference type="EMBL" id="GER28454.1"/>
    </source>
</evidence>
<dbReference type="PANTHER" id="PTHR37187">
    <property type="entry name" value="EXPRESSED PROTEIN"/>
    <property type="match status" value="1"/>
</dbReference>
<dbReference type="OrthoDB" id="914290at2759"/>
<protein>
    <submittedName>
        <fullName evidence="2">Uncharacterized protein</fullName>
    </submittedName>
</protein>
<accession>A0A5A7P7A7</accession>
<evidence type="ECO:0000313" key="3">
    <source>
        <dbReference type="Proteomes" id="UP000325081"/>
    </source>
</evidence>
<keyword evidence="3" id="KW-1185">Reference proteome</keyword>
<feature type="compositionally biased region" description="Basic residues" evidence="1">
    <location>
        <begin position="1"/>
        <end position="15"/>
    </location>
</feature>
<reference evidence="3" key="1">
    <citation type="journal article" date="2019" name="Curr. Biol.">
        <title>Genome Sequence of Striga asiatica Provides Insight into the Evolution of Plant Parasitism.</title>
        <authorList>
            <person name="Yoshida S."/>
            <person name="Kim S."/>
            <person name="Wafula E.K."/>
            <person name="Tanskanen J."/>
            <person name="Kim Y.M."/>
            <person name="Honaas L."/>
            <person name="Yang Z."/>
            <person name="Spallek T."/>
            <person name="Conn C.E."/>
            <person name="Ichihashi Y."/>
            <person name="Cheong K."/>
            <person name="Cui S."/>
            <person name="Der J.P."/>
            <person name="Gundlach H."/>
            <person name="Jiao Y."/>
            <person name="Hori C."/>
            <person name="Ishida J.K."/>
            <person name="Kasahara H."/>
            <person name="Kiba T."/>
            <person name="Kim M.S."/>
            <person name="Koo N."/>
            <person name="Laohavisit A."/>
            <person name="Lee Y.H."/>
            <person name="Lumba S."/>
            <person name="McCourt P."/>
            <person name="Mortimer J.C."/>
            <person name="Mutuku J.M."/>
            <person name="Nomura T."/>
            <person name="Sasaki-Sekimoto Y."/>
            <person name="Seto Y."/>
            <person name="Wang Y."/>
            <person name="Wakatake T."/>
            <person name="Sakakibara H."/>
            <person name="Demura T."/>
            <person name="Yamaguchi S."/>
            <person name="Yoneyama K."/>
            <person name="Manabe R.I."/>
            <person name="Nelson D.C."/>
            <person name="Schulman A.H."/>
            <person name="Timko M.P."/>
            <person name="dePamphilis C.W."/>
            <person name="Choi D."/>
            <person name="Shirasu K."/>
        </authorList>
    </citation>
    <scope>NUCLEOTIDE SEQUENCE [LARGE SCALE GENOMIC DNA]</scope>
    <source>
        <strain evidence="3">cv. UVA1</strain>
    </source>
</reference>
<comment type="caution">
    <text evidence="2">The sequence shown here is derived from an EMBL/GenBank/DDBJ whole genome shotgun (WGS) entry which is preliminary data.</text>
</comment>
<dbReference type="PANTHER" id="PTHR37187:SF7">
    <property type="entry name" value="EXPRESSED PROTEIN"/>
    <property type="match status" value="1"/>
</dbReference>
<evidence type="ECO:0000256" key="1">
    <source>
        <dbReference type="SAM" id="MobiDB-lite"/>
    </source>
</evidence>
<feature type="compositionally biased region" description="Basic and acidic residues" evidence="1">
    <location>
        <begin position="34"/>
        <end position="50"/>
    </location>
</feature>
<feature type="region of interest" description="Disordered" evidence="1">
    <location>
        <begin position="1"/>
        <end position="212"/>
    </location>
</feature>
<organism evidence="2 3">
    <name type="scientific">Striga asiatica</name>
    <name type="common">Asiatic witchweed</name>
    <name type="synonym">Buchnera asiatica</name>
    <dbReference type="NCBI Taxonomy" id="4170"/>
    <lineage>
        <taxon>Eukaryota</taxon>
        <taxon>Viridiplantae</taxon>
        <taxon>Streptophyta</taxon>
        <taxon>Embryophyta</taxon>
        <taxon>Tracheophyta</taxon>
        <taxon>Spermatophyta</taxon>
        <taxon>Magnoliopsida</taxon>
        <taxon>eudicotyledons</taxon>
        <taxon>Gunneridae</taxon>
        <taxon>Pentapetalae</taxon>
        <taxon>asterids</taxon>
        <taxon>lamiids</taxon>
        <taxon>Lamiales</taxon>
        <taxon>Orobanchaceae</taxon>
        <taxon>Buchnereae</taxon>
        <taxon>Striga</taxon>
    </lineage>
</organism>
<name>A0A5A7P7A7_STRAF</name>
<dbReference type="AlphaFoldDB" id="A0A5A7P7A7"/>
<dbReference type="Proteomes" id="UP000325081">
    <property type="component" value="Unassembled WGS sequence"/>
</dbReference>
<sequence length="301" mass="33107">MPSGSKKRKAAKKKKENQTDNNNNPNPSPVSTEAHGDGVDVKPQDDKDSDAGEVSSPASQDHHSRQNNYSSGEDEERENISNPPLVGKEDINDDVIDEPLKKTEAEEGFVPVERESTIEKESDKNDKNFEHDEIASKSYDGAPSRSSSSLSSSDDESNGIKNSKSENAENAPSDIVSEDTSLSGEKVKIDASSEDNNSKAPSIDEPEINDGELEKRSLVEDKVGILEKEVIIIPSVENVGAMSDTRECVAQESDDRLSLSHCWPMLHIQKDLHKEHRGKVVVGCLKCLLDLLDNLKWKWTS</sequence>
<feature type="compositionally biased region" description="Basic and acidic residues" evidence="1">
    <location>
        <begin position="112"/>
        <end position="135"/>
    </location>
</feature>